<accession>A0A5N7DLI4</accession>
<dbReference type="GeneID" id="43675237"/>
<dbReference type="Proteomes" id="UP000325579">
    <property type="component" value="Unassembled WGS sequence"/>
</dbReference>
<dbReference type="RefSeq" id="XP_031944288.1">
    <property type="nucleotide sequence ID" value="XM_032090546.1"/>
</dbReference>
<keyword evidence="2" id="KW-1185">Reference proteome</keyword>
<protein>
    <submittedName>
        <fullName evidence="1">Uncharacterized protein</fullName>
    </submittedName>
</protein>
<name>A0A5N7DLI4_9EURO</name>
<reference evidence="1 2" key="1">
    <citation type="submission" date="2019-04" db="EMBL/GenBank/DDBJ databases">
        <authorList>
            <consortium name="DOE Joint Genome Institute"/>
            <person name="Mondo S."/>
            <person name="Kjaerbolling I."/>
            <person name="Vesth T."/>
            <person name="Frisvad J.C."/>
            <person name="Nybo J.L."/>
            <person name="Theobald S."/>
            <person name="Kildgaard S."/>
            <person name="Isbrandt T."/>
            <person name="Kuo A."/>
            <person name="Sato A."/>
            <person name="Lyhne E.K."/>
            <person name="Kogle M.E."/>
            <person name="Wiebenga A."/>
            <person name="Kun R.S."/>
            <person name="Lubbers R.J."/>
            <person name="Makela M.R."/>
            <person name="Barry K."/>
            <person name="Chovatia M."/>
            <person name="Clum A."/>
            <person name="Daum C."/>
            <person name="Haridas S."/>
            <person name="He G."/>
            <person name="LaButti K."/>
            <person name="Lipzen A."/>
            <person name="Riley R."/>
            <person name="Salamov A."/>
            <person name="Simmons B.A."/>
            <person name="Magnuson J.K."/>
            <person name="Henrissat B."/>
            <person name="Mortensen U.H."/>
            <person name="Larsen T.O."/>
            <person name="Devries R.P."/>
            <person name="Grigoriev I.V."/>
            <person name="Machida M."/>
            <person name="Baker S.E."/>
            <person name="Andersen M.R."/>
            <person name="Cantor M.N."/>
            <person name="Hua S.X."/>
        </authorList>
    </citation>
    <scope>NUCLEOTIDE SEQUENCE [LARGE SCALE GENOMIC DNA]</scope>
    <source>
        <strain evidence="1 2">CBS 119388</strain>
    </source>
</reference>
<organism evidence="1 2">
    <name type="scientific">Aspergillus pseudonomiae</name>
    <dbReference type="NCBI Taxonomy" id="1506151"/>
    <lineage>
        <taxon>Eukaryota</taxon>
        <taxon>Fungi</taxon>
        <taxon>Dikarya</taxon>
        <taxon>Ascomycota</taxon>
        <taxon>Pezizomycotina</taxon>
        <taxon>Eurotiomycetes</taxon>
        <taxon>Eurotiomycetidae</taxon>
        <taxon>Eurotiales</taxon>
        <taxon>Aspergillaceae</taxon>
        <taxon>Aspergillus</taxon>
        <taxon>Aspergillus subgen. Circumdati</taxon>
    </lineage>
</organism>
<dbReference type="EMBL" id="ML736750">
    <property type="protein sequence ID" value="KAE8406969.1"/>
    <property type="molecule type" value="Genomic_DNA"/>
</dbReference>
<dbReference type="AlphaFoldDB" id="A0A5N7DLI4"/>
<gene>
    <name evidence="1" type="ORF">BDV37DRAFT_38788</name>
</gene>
<evidence type="ECO:0000313" key="1">
    <source>
        <dbReference type="EMBL" id="KAE8406969.1"/>
    </source>
</evidence>
<proteinExistence type="predicted"/>
<sequence length="156" mass="17829">MHTFPLLSLFDGHWGDPGCCQHCRGITPDSSGIADPTLYHMPCYCNSLLDELRLTMTKLVANQARWHHSCHYICSFPAQTRPRPVRPSHLKERGLLFPQRRLELSYRSAFVSGPRADTNCRFARAQSTLHRNLEALLYVPYCLPVSLSLTKLSFLE</sequence>
<evidence type="ECO:0000313" key="2">
    <source>
        <dbReference type="Proteomes" id="UP000325579"/>
    </source>
</evidence>